<dbReference type="Proteomes" id="UP000007394">
    <property type="component" value="Chromosome"/>
</dbReference>
<dbReference type="Gene3D" id="3.30.565.10">
    <property type="entry name" value="Histidine kinase-like ATPase, C-terminal domain"/>
    <property type="match status" value="1"/>
</dbReference>
<accession>I0AMT4</accession>
<dbReference type="AlphaFoldDB" id="I0AMT4"/>
<protein>
    <recommendedName>
        <fullName evidence="2">Histidine kinase/HSP90-like ATPase domain-containing protein</fullName>
    </recommendedName>
</protein>
<evidence type="ECO:0000313" key="3">
    <source>
        <dbReference type="EMBL" id="AFH50291.1"/>
    </source>
</evidence>
<dbReference type="RefSeq" id="WP_014561433.1">
    <property type="nucleotide sequence ID" value="NC_017464.1"/>
</dbReference>
<keyword evidence="4" id="KW-1185">Reference proteome</keyword>
<dbReference type="eggNOG" id="COG4191">
    <property type="taxonomic scope" value="Bacteria"/>
</dbReference>
<proteinExistence type="predicted"/>
<dbReference type="Pfam" id="PF02518">
    <property type="entry name" value="HATPase_c"/>
    <property type="match status" value="1"/>
</dbReference>
<keyword evidence="1" id="KW-0812">Transmembrane</keyword>
<dbReference type="HOGENOM" id="CLU_529643_0_0_10"/>
<sequence>MAEDRKKIFEKIKEYHFEFKHVTVLFLILFIFQLIVSFINKAAIKNFLTTTQEWYQKESAEEIANLTATALELVIESIKKTDKPDNEQRDKIIQSFEIIFSQQQLSHNINNLCLLLREKDRIIKIEDGKTLYSILIEKNFDSAAFNGSEDEIVKMYRAVEDSLKLTEQITSIITDKKTFNTFVPFVIKGEYLGAVYLRNTPDFSSISNQVISNYDETSVIYLSLILLGLLAMYFISSYTVKERDAAQKMLFEEHEENLKKQINYEKELIFTKRIYHTHHKAEKIMGFIKEDLRTLSDKNIDDIKFRVSKYSNFISRVIYDMKWFDPPVQTIRNSMFRTDLNEVIKFIIDNIFLRISSQSTAFKINFEPDNNLPIVNVNEFVIWEIIEPLIQNSIDHGGESNLLITARTKYEYTNRKSYIYIEDNGKGIAKELLEENEDNLKLIFVENTTTKTQGLQNSGYGCYIAYEMTKRCGWNIDAENLPEGGCRFTITINN</sequence>
<keyword evidence="1" id="KW-1133">Transmembrane helix</keyword>
<dbReference type="SUPFAM" id="SSF55874">
    <property type="entry name" value="ATPase domain of HSP90 chaperone/DNA topoisomerase II/histidine kinase"/>
    <property type="match status" value="1"/>
</dbReference>
<organism evidence="3 4">
    <name type="scientific">Ignavibacterium album (strain DSM 19864 / JCM 16511 / NBRC 101810 / Mat9-16)</name>
    <dbReference type="NCBI Taxonomy" id="945713"/>
    <lineage>
        <taxon>Bacteria</taxon>
        <taxon>Pseudomonadati</taxon>
        <taxon>Ignavibacteriota</taxon>
        <taxon>Ignavibacteria</taxon>
        <taxon>Ignavibacteriales</taxon>
        <taxon>Ignavibacteriaceae</taxon>
        <taxon>Ignavibacterium</taxon>
    </lineage>
</organism>
<feature type="transmembrane region" description="Helical" evidence="1">
    <location>
        <begin position="21"/>
        <end position="39"/>
    </location>
</feature>
<dbReference type="EMBL" id="CP003418">
    <property type="protein sequence ID" value="AFH50291.1"/>
    <property type="molecule type" value="Genomic_DNA"/>
</dbReference>
<dbReference type="STRING" id="945713.IALB_2588"/>
<gene>
    <name evidence="3" type="ordered locus">IALB_2588</name>
</gene>
<evidence type="ECO:0000256" key="1">
    <source>
        <dbReference type="SAM" id="Phobius"/>
    </source>
</evidence>
<feature type="domain" description="Histidine kinase/HSP90-like ATPase" evidence="2">
    <location>
        <begin position="377"/>
        <end position="494"/>
    </location>
</feature>
<keyword evidence="1" id="KW-0472">Membrane</keyword>
<dbReference type="KEGG" id="ial:IALB_2588"/>
<evidence type="ECO:0000259" key="2">
    <source>
        <dbReference type="SMART" id="SM00387"/>
    </source>
</evidence>
<reference evidence="3 4" key="1">
    <citation type="journal article" date="2012" name="Front. Microbiol.">
        <title>Complete genome of Ignavibacterium album, a metabolically versatile, flagellated, facultative anaerobe from the phylum Chlorobi.</title>
        <authorList>
            <person name="Liu Z."/>
            <person name="Frigaard N.-U."/>
            <person name="Vogl K."/>
            <person name="Iino T."/>
            <person name="Ohkuma M."/>
            <person name="Overmann J."/>
            <person name="Bryant D.A."/>
        </authorList>
    </citation>
    <scope>NUCLEOTIDE SEQUENCE [LARGE SCALE GENOMIC DNA]</scope>
    <source>
        <strain evidence="4">DSM 19864 / JCM 16511 / NBRC 101810 / Mat9-16</strain>
    </source>
</reference>
<dbReference type="InterPro" id="IPR003594">
    <property type="entry name" value="HATPase_dom"/>
</dbReference>
<dbReference type="SMART" id="SM00387">
    <property type="entry name" value="HATPase_c"/>
    <property type="match status" value="1"/>
</dbReference>
<dbReference type="OrthoDB" id="1522284at2"/>
<name>I0AMT4_IGNAJ</name>
<dbReference type="InterPro" id="IPR036890">
    <property type="entry name" value="HATPase_C_sf"/>
</dbReference>
<feature type="transmembrane region" description="Helical" evidence="1">
    <location>
        <begin position="219"/>
        <end position="240"/>
    </location>
</feature>
<evidence type="ECO:0000313" key="4">
    <source>
        <dbReference type="Proteomes" id="UP000007394"/>
    </source>
</evidence>